<dbReference type="AlphaFoldDB" id="A0A9Q0TL13"/>
<dbReference type="EMBL" id="JAPFFL010000007">
    <property type="protein sequence ID" value="KAJ6713571.1"/>
    <property type="molecule type" value="Genomic_DNA"/>
</dbReference>
<keyword evidence="3" id="KW-1185">Reference proteome</keyword>
<feature type="region of interest" description="Disordered" evidence="1">
    <location>
        <begin position="74"/>
        <end position="104"/>
    </location>
</feature>
<dbReference type="Proteomes" id="UP001151529">
    <property type="component" value="Chromosome 1"/>
</dbReference>
<evidence type="ECO:0000256" key="1">
    <source>
        <dbReference type="SAM" id="MobiDB-lite"/>
    </source>
</evidence>
<dbReference type="OrthoDB" id="839196at2759"/>
<feature type="compositionally biased region" description="Basic and acidic residues" evidence="1">
    <location>
        <begin position="208"/>
        <end position="223"/>
    </location>
</feature>
<feature type="region of interest" description="Disordered" evidence="1">
    <location>
        <begin position="1"/>
        <end position="26"/>
    </location>
</feature>
<reference evidence="2" key="2">
    <citation type="journal article" date="2023" name="Int. J. Mol. Sci.">
        <title>De Novo Assembly and Annotation of 11 Diverse Shrub Willow (Salix) Genomes Reveals Novel Gene Organization in Sex-Linked Regions.</title>
        <authorList>
            <person name="Hyden B."/>
            <person name="Feng K."/>
            <person name="Yates T.B."/>
            <person name="Jawdy S."/>
            <person name="Cereghino C."/>
            <person name="Smart L.B."/>
            <person name="Muchero W."/>
        </authorList>
    </citation>
    <scope>NUCLEOTIDE SEQUENCE [LARGE SCALE GENOMIC DNA]</scope>
    <source>
        <tissue evidence="2">Shoot tip</tissue>
    </source>
</reference>
<sequence length="223" mass="24589">MAALPRPHTGQSLRPQTPPVSGTDRSITYSDHIKTRHLIMSSSKFFDDAKGDCSDENIGDRSDAQNQELVNDQISDPNQSVDAANSSPSGTPAGGNVPFPSMNNHQLQMSVEPEKNLNLNFQCGRMKKAQKRQKRILDGEKEKGIGLADMAANLSKILLMGSDAQLRERIAELEASNAQLRERNTELEASNAQLRGRNTQLENGSNERVGDRENDHERGQARN</sequence>
<feature type="compositionally biased region" description="Polar residues" evidence="1">
    <location>
        <begin position="187"/>
        <end position="206"/>
    </location>
</feature>
<feature type="region of interest" description="Disordered" evidence="1">
    <location>
        <begin position="185"/>
        <end position="223"/>
    </location>
</feature>
<evidence type="ECO:0000313" key="3">
    <source>
        <dbReference type="Proteomes" id="UP001151529"/>
    </source>
</evidence>
<feature type="compositionally biased region" description="Polar residues" evidence="1">
    <location>
        <begin position="74"/>
        <end position="90"/>
    </location>
</feature>
<proteinExistence type="predicted"/>
<name>A0A9Q0TL13_SALVM</name>
<reference evidence="2" key="1">
    <citation type="submission" date="2022-11" db="EMBL/GenBank/DDBJ databases">
        <authorList>
            <person name="Hyden B.L."/>
            <person name="Feng K."/>
            <person name="Yates T."/>
            <person name="Jawdy S."/>
            <person name="Smart L.B."/>
            <person name="Muchero W."/>
        </authorList>
    </citation>
    <scope>NUCLEOTIDE SEQUENCE</scope>
    <source>
        <tissue evidence="2">Shoot tip</tissue>
    </source>
</reference>
<evidence type="ECO:0000313" key="2">
    <source>
        <dbReference type="EMBL" id="KAJ6713571.1"/>
    </source>
</evidence>
<feature type="compositionally biased region" description="Polar residues" evidence="1">
    <location>
        <begin position="9"/>
        <end position="26"/>
    </location>
</feature>
<gene>
    <name evidence="2" type="ORF">OIU85_025230</name>
</gene>
<accession>A0A9Q0TL13</accession>
<protein>
    <submittedName>
        <fullName evidence="2">Uncharacterized protein</fullName>
    </submittedName>
</protein>
<organism evidence="2 3">
    <name type="scientific">Salix viminalis</name>
    <name type="common">Common osier</name>
    <name type="synonym">Basket willow</name>
    <dbReference type="NCBI Taxonomy" id="40686"/>
    <lineage>
        <taxon>Eukaryota</taxon>
        <taxon>Viridiplantae</taxon>
        <taxon>Streptophyta</taxon>
        <taxon>Embryophyta</taxon>
        <taxon>Tracheophyta</taxon>
        <taxon>Spermatophyta</taxon>
        <taxon>Magnoliopsida</taxon>
        <taxon>eudicotyledons</taxon>
        <taxon>Gunneridae</taxon>
        <taxon>Pentapetalae</taxon>
        <taxon>rosids</taxon>
        <taxon>fabids</taxon>
        <taxon>Malpighiales</taxon>
        <taxon>Salicaceae</taxon>
        <taxon>Saliceae</taxon>
        <taxon>Salix</taxon>
    </lineage>
</organism>
<comment type="caution">
    <text evidence="2">The sequence shown here is derived from an EMBL/GenBank/DDBJ whole genome shotgun (WGS) entry which is preliminary data.</text>
</comment>